<evidence type="ECO:0000313" key="2">
    <source>
        <dbReference type="Proteomes" id="UP000268321"/>
    </source>
</evidence>
<evidence type="ECO:0000313" key="1">
    <source>
        <dbReference type="EMBL" id="RKP32508.1"/>
    </source>
</evidence>
<dbReference type="AlphaFoldDB" id="A0A4P9ZHS5"/>
<dbReference type="Proteomes" id="UP000268321">
    <property type="component" value="Unassembled WGS sequence"/>
</dbReference>
<name>A0A4P9ZHS5_9ASCO</name>
<dbReference type="OrthoDB" id="4026705at2759"/>
<keyword evidence="2" id="KW-1185">Reference proteome</keyword>
<accession>A0A4P9ZHS5</accession>
<protein>
    <submittedName>
        <fullName evidence="1">Uncharacterized protein</fullName>
    </submittedName>
</protein>
<gene>
    <name evidence="1" type="ORF">METBISCDRAFT_25739</name>
</gene>
<sequence>MLLVLLGRSEWPERVLRPPLTSADAKKSRTHKRQDSGPFGVLYHNVRKDNKPPEIAGDLTTQYKIVTTPSYLEIENTLRTGERPLGKQTTSPQTVTIIEEKVALADTPNASRLGTLRQRRGERSWMARHREAKFSKRQQTPELKPDAKKTTKIDYVFPIERKTSFRYVPPRSPRLIFRSQRDIDNYFAVDDIPACVKSLLPPMMKTFEFRRLERVEPLLDIVSRLLGVSSGPMLTPAGSGGAPASLDRVPLSTHTTRYDSPYGSLLLTSDKRSLFLWSVYATYRKAVFGAKSKLPEKLEQVLPSEAQRLSAKDRCRMETALLLEVLLRRTVAAKFEFRLRQNDNFGRKTTPETSSNISHTSLYNHSSTLFTYTNHASLELSWDTD</sequence>
<proteinExistence type="predicted"/>
<organism evidence="1 2">
    <name type="scientific">Metschnikowia bicuspidata</name>
    <dbReference type="NCBI Taxonomy" id="27322"/>
    <lineage>
        <taxon>Eukaryota</taxon>
        <taxon>Fungi</taxon>
        <taxon>Dikarya</taxon>
        <taxon>Ascomycota</taxon>
        <taxon>Saccharomycotina</taxon>
        <taxon>Pichiomycetes</taxon>
        <taxon>Metschnikowiaceae</taxon>
        <taxon>Metschnikowia</taxon>
    </lineage>
</organism>
<dbReference type="EMBL" id="ML004431">
    <property type="protein sequence ID" value="RKP32508.1"/>
    <property type="molecule type" value="Genomic_DNA"/>
</dbReference>
<reference evidence="2" key="1">
    <citation type="journal article" date="2018" name="Nat. Microbiol.">
        <title>Leveraging single-cell genomics to expand the fungal tree of life.</title>
        <authorList>
            <person name="Ahrendt S.R."/>
            <person name="Quandt C.A."/>
            <person name="Ciobanu D."/>
            <person name="Clum A."/>
            <person name="Salamov A."/>
            <person name="Andreopoulos B."/>
            <person name="Cheng J.F."/>
            <person name="Woyke T."/>
            <person name="Pelin A."/>
            <person name="Henrissat B."/>
            <person name="Reynolds N.K."/>
            <person name="Benny G.L."/>
            <person name="Smith M.E."/>
            <person name="James T.Y."/>
            <person name="Grigoriev I.V."/>
        </authorList>
    </citation>
    <scope>NUCLEOTIDE SEQUENCE [LARGE SCALE GENOMIC DNA]</scope>
    <source>
        <strain evidence="2">Baker2002</strain>
    </source>
</reference>